<accession>A0A0F0L9H6</accession>
<evidence type="ECO:0000313" key="5">
    <source>
        <dbReference type="EMBL" id="KJL28206.1"/>
    </source>
</evidence>
<dbReference type="PATRIC" id="fig|82380.11.peg.3306"/>
<evidence type="ECO:0000256" key="1">
    <source>
        <dbReference type="ARBA" id="ARBA00023002"/>
    </source>
</evidence>
<dbReference type="RefSeq" id="WP_045280503.1">
    <property type="nucleotide sequence ID" value="NZ_CAKKLT010000001.1"/>
</dbReference>
<dbReference type="PANTHER" id="PTHR30137">
    <property type="entry name" value="LUCIFERASE-LIKE MONOOXYGENASE"/>
    <property type="match status" value="1"/>
</dbReference>
<dbReference type="InterPro" id="IPR036661">
    <property type="entry name" value="Luciferase-like_sf"/>
</dbReference>
<dbReference type="GO" id="GO:0005829">
    <property type="term" value="C:cytosol"/>
    <property type="evidence" value="ECO:0007669"/>
    <property type="project" value="TreeGrafter"/>
</dbReference>
<gene>
    <name evidence="5" type="primary">fgd1</name>
    <name evidence="5" type="ORF">RS83_03276</name>
</gene>
<dbReference type="InterPro" id="IPR050766">
    <property type="entry name" value="Bact_Lucif_Oxidored"/>
</dbReference>
<dbReference type="OrthoDB" id="9776438at2"/>
<dbReference type="Proteomes" id="UP000033640">
    <property type="component" value="Unassembled WGS sequence"/>
</dbReference>
<evidence type="ECO:0000313" key="6">
    <source>
        <dbReference type="Proteomes" id="UP000033640"/>
    </source>
</evidence>
<keyword evidence="1 5" id="KW-0560">Oxidoreductase</keyword>
<dbReference type="EMBL" id="JYIW01000026">
    <property type="protein sequence ID" value="KJL28206.1"/>
    <property type="molecule type" value="Genomic_DNA"/>
</dbReference>
<evidence type="ECO:0000259" key="4">
    <source>
        <dbReference type="Pfam" id="PF00296"/>
    </source>
</evidence>
<dbReference type="GO" id="GO:0052749">
    <property type="term" value="F:glucose-6-phosphate dehydrogenase (coenzyme F420) activity"/>
    <property type="evidence" value="ECO:0007669"/>
    <property type="project" value="UniProtKB-EC"/>
</dbReference>
<feature type="domain" description="Luciferase-like" evidence="4">
    <location>
        <begin position="10"/>
        <end position="304"/>
    </location>
</feature>
<dbReference type="GO" id="GO:0016705">
    <property type="term" value="F:oxidoreductase activity, acting on paired donors, with incorporation or reduction of molecular oxygen"/>
    <property type="evidence" value="ECO:0007669"/>
    <property type="project" value="InterPro"/>
</dbReference>
<comment type="caution">
    <text evidence="5">The sequence shown here is derived from an EMBL/GenBank/DDBJ whole genome shotgun (WGS) entry which is preliminary data.</text>
</comment>
<feature type="region of interest" description="Disordered" evidence="3">
    <location>
        <begin position="363"/>
        <end position="408"/>
    </location>
</feature>
<dbReference type="SUPFAM" id="SSF51679">
    <property type="entry name" value="Bacterial luciferase-like"/>
    <property type="match status" value="1"/>
</dbReference>
<name>A0A0F0L9H6_9MICO</name>
<dbReference type="Gene3D" id="3.20.20.30">
    <property type="entry name" value="Luciferase-like domain"/>
    <property type="match status" value="1"/>
</dbReference>
<evidence type="ECO:0000256" key="3">
    <source>
        <dbReference type="SAM" id="MobiDB-lite"/>
    </source>
</evidence>
<protein>
    <submittedName>
        <fullName evidence="5">F420-dependent glucose-6-phosphate dehydrogenase</fullName>
        <ecNumber evidence="5">1.1.98.2</ecNumber>
    </submittedName>
</protein>
<dbReference type="AlphaFoldDB" id="A0A0F0L9H6"/>
<dbReference type="EC" id="1.1.98.2" evidence="5"/>
<dbReference type="Pfam" id="PF00296">
    <property type="entry name" value="Bac_luciferase"/>
    <property type="match status" value="1"/>
</dbReference>
<dbReference type="InterPro" id="IPR011251">
    <property type="entry name" value="Luciferase-like_dom"/>
</dbReference>
<organism evidence="5 6">
    <name type="scientific">Microbacterium oxydans</name>
    <dbReference type="NCBI Taxonomy" id="82380"/>
    <lineage>
        <taxon>Bacteria</taxon>
        <taxon>Bacillati</taxon>
        <taxon>Actinomycetota</taxon>
        <taxon>Actinomycetes</taxon>
        <taxon>Micrococcales</taxon>
        <taxon>Microbacteriaceae</taxon>
        <taxon>Microbacterium</taxon>
    </lineage>
</organism>
<dbReference type="GO" id="GO:0004497">
    <property type="term" value="F:monooxygenase activity"/>
    <property type="evidence" value="ECO:0007669"/>
    <property type="project" value="UniProtKB-KW"/>
</dbReference>
<dbReference type="InterPro" id="IPR023934">
    <property type="entry name" value="LLM_FMN-dep_put"/>
</dbReference>
<reference evidence="5 6" key="1">
    <citation type="submission" date="2015-02" db="EMBL/GenBank/DDBJ databases">
        <title>Draft genome sequences of ten Microbacterium spp. with emphasis on heavy metal contaminated environments.</title>
        <authorList>
            <person name="Corretto E."/>
        </authorList>
    </citation>
    <scope>NUCLEOTIDE SEQUENCE [LARGE SCALE GENOMIC DNA]</scope>
    <source>
        <strain evidence="5 6">BEL4b</strain>
    </source>
</reference>
<sequence length="408" mass="45176">MSEQSGTPAMQFGIMSVSDITRDPTTGVTPSEQERIKATLAIATHAEEVGLDVFAIGEHHNPPFWSSSPTTFLAALAAQTERLIVSTSTTLITTNDPVRIAEEYAMLQHVSDGRMDLMLGRGNTGPVYPWFGQDIRQGLPLAIENYALLHKLWREDVVDWEGKFRTPLQGFTSTPRPLDGIAPFVWHGSIRTPEIAEQAAYYGDGFFANNIFWPKEHYQRLIELYRQRYAHYGHGTPEQAIVGLGGQVFMAAKSQDAVNRFRPYFDNAPVYGHGPSMEDFTEMTPLTVGSPQQVIDRYAAMRDYYGDYQRQLFLIDHAGLPLKTVLEQLDILGSEVVPVLRKELAQNRPSNVPDAPTHAARVQAEFGDGPTRQARPGANRGDNLTGDSPYQDTPAPAGAAFGLSRKEA</sequence>
<evidence type="ECO:0000256" key="2">
    <source>
        <dbReference type="ARBA" id="ARBA00023033"/>
    </source>
</evidence>
<dbReference type="PANTHER" id="PTHR30137:SF8">
    <property type="entry name" value="BLR5498 PROTEIN"/>
    <property type="match status" value="1"/>
</dbReference>
<dbReference type="NCBIfam" id="TIGR04036">
    <property type="entry name" value="LLM_CE1758_fam"/>
    <property type="match status" value="1"/>
</dbReference>
<proteinExistence type="predicted"/>
<keyword evidence="2" id="KW-0503">Monooxygenase</keyword>